<dbReference type="UniPathway" id="UPA00276">
    <property type="reaction ID" value="UER00406"/>
</dbReference>
<dbReference type="CDD" id="cd02064">
    <property type="entry name" value="FAD_synthetase_N"/>
    <property type="match status" value="1"/>
</dbReference>
<evidence type="ECO:0000313" key="18">
    <source>
        <dbReference type="Proteomes" id="UP000285123"/>
    </source>
</evidence>
<dbReference type="PANTHER" id="PTHR22749:SF6">
    <property type="entry name" value="RIBOFLAVIN KINASE"/>
    <property type="match status" value="1"/>
</dbReference>
<evidence type="ECO:0000256" key="8">
    <source>
        <dbReference type="ARBA" id="ARBA00022741"/>
    </source>
</evidence>
<dbReference type="FunFam" id="2.40.30.30:FF:000003">
    <property type="entry name" value="Riboflavin biosynthesis protein"/>
    <property type="match status" value="1"/>
</dbReference>
<keyword evidence="9 15" id="KW-0418">Kinase</keyword>
<comment type="catalytic activity">
    <reaction evidence="13 15">
        <text>riboflavin + ATP = FMN + ADP + H(+)</text>
        <dbReference type="Rhea" id="RHEA:14357"/>
        <dbReference type="ChEBI" id="CHEBI:15378"/>
        <dbReference type="ChEBI" id="CHEBI:30616"/>
        <dbReference type="ChEBI" id="CHEBI:57986"/>
        <dbReference type="ChEBI" id="CHEBI:58210"/>
        <dbReference type="ChEBI" id="CHEBI:456216"/>
        <dbReference type="EC" id="2.7.1.26"/>
    </reaction>
</comment>
<dbReference type="Proteomes" id="UP000285123">
    <property type="component" value="Unassembled WGS sequence"/>
</dbReference>
<comment type="function">
    <text evidence="1">Catalyzes the phosphorylation of riboflavin to FMN followed by the adenylation of FMN to FAD.</text>
</comment>
<protein>
    <recommendedName>
        <fullName evidence="15">Riboflavin biosynthesis protein</fullName>
    </recommendedName>
    <domain>
        <recommendedName>
            <fullName evidence="15">Riboflavin kinase</fullName>
            <ecNumber evidence="15">2.7.1.26</ecNumber>
        </recommendedName>
        <alternativeName>
            <fullName evidence="15">Flavokinase</fullName>
        </alternativeName>
    </domain>
    <domain>
        <recommendedName>
            <fullName evidence="15">FMN adenylyltransferase</fullName>
            <ecNumber evidence="15">2.7.7.2</ecNumber>
        </recommendedName>
        <alternativeName>
            <fullName evidence="15">FAD pyrophosphorylase</fullName>
        </alternativeName>
        <alternativeName>
            <fullName evidence="15">FAD synthase</fullName>
        </alternativeName>
    </domain>
</protein>
<dbReference type="Pfam" id="PF06574">
    <property type="entry name" value="FAD_syn"/>
    <property type="match status" value="1"/>
</dbReference>
<name>A0A423PIV4_9GAMM</name>
<evidence type="ECO:0000256" key="5">
    <source>
        <dbReference type="ARBA" id="ARBA00022643"/>
    </source>
</evidence>
<dbReference type="Pfam" id="PF01687">
    <property type="entry name" value="Flavokinase"/>
    <property type="match status" value="1"/>
</dbReference>
<feature type="domain" description="Riboflavin kinase" evidence="16">
    <location>
        <begin position="229"/>
        <end position="353"/>
    </location>
</feature>
<dbReference type="InterPro" id="IPR014729">
    <property type="entry name" value="Rossmann-like_a/b/a_fold"/>
</dbReference>
<evidence type="ECO:0000256" key="7">
    <source>
        <dbReference type="ARBA" id="ARBA00022695"/>
    </source>
</evidence>
<dbReference type="GO" id="GO:0009231">
    <property type="term" value="P:riboflavin biosynthetic process"/>
    <property type="evidence" value="ECO:0007669"/>
    <property type="project" value="InterPro"/>
</dbReference>
<evidence type="ECO:0000256" key="14">
    <source>
        <dbReference type="ARBA" id="ARBA00049494"/>
    </source>
</evidence>
<dbReference type="NCBIfam" id="NF004163">
    <property type="entry name" value="PRK05627.1-6"/>
    <property type="match status" value="1"/>
</dbReference>
<proteinExistence type="inferred from homology"/>
<dbReference type="PIRSF" id="PIRSF004491">
    <property type="entry name" value="FAD_Synth"/>
    <property type="match status" value="1"/>
</dbReference>
<dbReference type="GO" id="GO:0008531">
    <property type="term" value="F:riboflavin kinase activity"/>
    <property type="evidence" value="ECO:0007669"/>
    <property type="project" value="UniProtKB-UniRule"/>
</dbReference>
<keyword evidence="11 15" id="KW-0067">ATP-binding</keyword>
<dbReference type="GO" id="GO:0006747">
    <property type="term" value="P:FAD biosynthetic process"/>
    <property type="evidence" value="ECO:0007669"/>
    <property type="project" value="UniProtKB-UniRule"/>
</dbReference>
<evidence type="ECO:0000256" key="13">
    <source>
        <dbReference type="ARBA" id="ARBA00047880"/>
    </source>
</evidence>
<evidence type="ECO:0000256" key="11">
    <source>
        <dbReference type="ARBA" id="ARBA00022840"/>
    </source>
</evidence>
<sequence length="358" mass="39450">MGRARGAAARRLAVRLGGRRYRRLFPRPGARRGAAASSRPAGGALIVRVIRSVQRCARLPGGCVLTIGNFDGLHLGHQAIIARLRERARALQLPSVMMTFEPMPRAFFDPDGAPARLSSLREKIEDARALGVDIVACARFDAEFAAMSADRFITDLLERRLDARHILVGEDFRFGQGRTGDVALLRTHAAQRGVDIAPLPEICVDGARVSSTRVRRALADGRPDQAACLLGHSYRVSGRVVTGERLGRTLGFPTLNIRLARRPAPRYGVYAVQVGLADGTRRSGAASFGVRPTVNGREPLLEVYLLDFEGDLYGQRVDVSFESFIREEVRFDSLEALTDQMHRDVDRVRACLQERRSS</sequence>
<dbReference type="InterPro" id="IPR023465">
    <property type="entry name" value="Riboflavin_kinase_dom_sf"/>
</dbReference>
<keyword evidence="4 15" id="KW-0285">Flavoprotein</keyword>
<evidence type="ECO:0000256" key="10">
    <source>
        <dbReference type="ARBA" id="ARBA00022827"/>
    </source>
</evidence>
<dbReference type="EC" id="2.7.1.26" evidence="15"/>
<dbReference type="SUPFAM" id="SSF82114">
    <property type="entry name" value="Riboflavin kinase-like"/>
    <property type="match status" value="1"/>
</dbReference>
<dbReference type="Gene3D" id="2.40.30.30">
    <property type="entry name" value="Riboflavin kinase-like"/>
    <property type="match status" value="1"/>
</dbReference>
<evidence type="ECO:0000256" key="4">
    <source>
        <dbReference type="ARBA" id="ARBA00022630"/>
    </source>
</evidence>
<dbReference type="InterPro" id="IPR002606">
    <property type="entry name" value="Riboflavin_kinase_bac"/>
</dbReference>
<dbReference type="FunFam" id="3.40.50.620:FF:000021">
    <property type="entry name" value="Riboflavin biosynthesis protein"/>
    <property type="match status" value="1"/>
</dbReference>
<dbReference type="PANTHER" id="PTHR22749">
    <property type="entry name" value="RIBOFLAVIN KINASE/FMN ADENYLYLTRANSFERASE"/>
    <property type="match status" value="1"/>
</dbReference>
<dbReference type="GO" id="GO:0009398">
    <property type="term" value="P:FMN biosynthetic process"/>
    <property type="evidence" value="ECO:0007669"/>
    <property type="project" value="UniProtKB-UniRule"/>
</dbReference>
<dbReference type="NCBIfam" id="NF004160">
    <property type="entry name" value="PRK05627.1-3"/>
    <property type="match status" value="1"/>
</dbReference>
<evidence type="ECO:0000256" key="6">
    <source>
        <dbReference type="ARBA" id="ARBA00022679"/>
    </source>
</evidence>
<organism evidence="17 18">
    <name type="scientific">Salinisphaera orenii YIM 95161</name>
    <dbReference type="NCBI Taxonomy" id="1051139"/>
    <lineage>
        <taxon>Bacteria</taxon>
        <taxon>Pseudomonadati</taxon>
        <taxon>Pseudomonadota</taxon>
        <taxon>Gammaproteobacteria</taxon>
        <taxon>Salinisphaerales</taxon>
        <taxon>Salinisphaeraceae</taxon>
        <taxon>Salinisphaera</taxon>
    </lineage>
</organism>
<comment type="catalytic activity">
    <reaction evidence="14 15">
        <text>FMN + ATP + H(+) = FAD + diphosphate</text>
        <dbReference type="Rhea" id="RHEA:17237"/>
        <dbReference type="ChEBI" id="CHEBI:15378"/>
        <dbReference type="ChEBI" id="CHEBI:30616"/>
        <dbReference type="ChEBI" id="CHEBI:33019"/>
        <dbReference type="ChEBI" id="CHEBI:57692"/>
        <dbReference type="ChEBI" id="CHEBI:58210"/>
        <dbReference type="EC" id="2.7.7.2"/>
    </reaction>
</comment>
<dbReference type="UniPathway" id="UPA00277">
    <property type="reaction ID" value="UER00407"/>
</dbReference>
<dbReference type="InterPro" id="IPR023468">
    <property type="entry name" value="Riboflavin_kinase"/>
</dbReference>
<evidence type="ECO:0000256" key="9">
    <source>
        <dbReference type="ARBA" id="ARBA00022777"/>
    </source>
</evidence>
<gene>
    <name evidence="17" type="ORF">SAHL_14370</name>
</gene>
<accession>A0A423PIV4</accession>
<evidence type="ECO:0000256" key="3">
    <source>
        <dbReference type="ARBA" id="ARBA00005201"/>
    </source>
</evidence>
<dbReference type="InterPro" id="IPR015865">
    <property type="entry name" value="Riboflavin_kinase_bac/euk"/>
</dbReference>
<dbReference type="SMART" id="SM00904">
    <property type="entry name" value="Flavokinase"/>
    <property type="match status" value="1"/>
</dbReference>
<keyword evidence="7 15" id="KW-0548">Nucleotidyltransferase</keyword>
<dbReference type="GO" id="GO:0003919">
    <property type="term" value="F:FMN adenylyltransferase activity"/>
    <property type="evidence" value="ECO:0007669"/>
    <property type="project" value="UniProtKB-UniRule"/>
</dbReference>
<dbReference type="GO" id="GO:0005524">
    <property type="term" value="F:ATP binding"/>
    <property type="evidence" value="ECO:0007669"/>
    <property type="project" value="UniProtKB-UniRule"/>
</dbReference>
<dbReference type="NCBIfam" id="NF004159">
    <property type="entry name" value="PRK05627.1-2"/>
    <property type="match status" value="1"/>
</dbReference>
<keyword evidence="5 15" id="KW-0288">FMN</keyword>
<dbReference type="SUPFAM" id="SSF52374">
    <property type="entry name" value="Nucleotidylyl transferase"/>
    <property type="match status" value="1"/>
</dbReference>
<dbReference type="NCBIfam" id="TIGR00083">
    <property type="entry name" value="ribF"/>
    <property type="match status" value="1"/>
</dbReference>
<comment type="pathway">
    <text evidence="3 15">Cofactor biosynthesis; FMN biosynthesis; FMN from riboflavin (ATP route): step 1/1.</text>
</comment>
<keyword evidence="6 15" id="KW-0808">Transferase</keyword>
<dbReference type="EMBL" id="AYKF01000113">
    <property type="protein sequence ID" value="ROO25514.1"/>
    <property type="molecule type" value="Genomic_DNA"/>
</dbReference>
<evidence type="ECO:0000256" key="15">
    <source>
        <dbReference type="PIRNR" id="PIRNR004491"/>
    </source>
</evidence>
<comment type="similarity">
    <text evidence="15">Belongs to the ribF family.</text>
</comment>
<dbReference type="Gene3D" id="3.40.50.620">
    <property type="entry name" value="HUPs"/>
    <property type="match status" value="1"/>
</dbReference>
<keyword evidence="8 15" id="KW-0547">Nucleotide-binding</keyword>
<dbReference type="InterPro" id="IPR015864">
    <property type="entry name" value="FAD_synthase"/>
</dbReference>
<evidence type="ECO:0000313" key="17">
    <source>
        <dbReference type="EMBL" id="ROO25514.1"/>
    </source>
</evidence>
<reference evidence="17 18" key="1">
    <citation type="submission" date="2013-10" db="EMBL/GenBank/DDBJ databases">
        <title>Salinisphaera halophila YIM 95161 Genome Sequencing.</title>
        <authorList>
            <person name="Lai Q."/>
            <person name="Li C."/>
            <person name="Shao Z."/>
        </authorList>
    </citation>
    <scope>NUCLEOTIDE SEQUENCE [LARGE SCALE GENOMIC DNA]</scope>
    <source>
        <strain evidence="17 18">YIM 95161</strain>
    </source>
</reference>
<comment type="pathway">
    <text evidence="2 15">Cofactor biosynthesis; FAD biosynthesis; FAD from FMN: step 1/1.</text>
</comment>
<evidence type="ECO:0000256" key="1">
    <source>
        <dbReference type="ARBA" id="ARBA00002121"/>
    </source>
</evidence>
<evidence type="ECO:0000256" key="2">
    <source>
        <dbReference type="ARBA" id="ARBA00004726"/>
    </source>
</evidence>
<evidence type="ECO:0000259" key="16">
    <source>
        <dbReference type="SMART" id="SM00904"/>
    </source>
</evidence>
<keyword evidence="10 15" id="KW-0274">FAD</keyword>
<comment type="caution">
    <text evidence="17">The sequence shown here is derived from an EMBL/GenBank/DDBJ whole genome shotgun (WGS) entry which is preliminary data.</text>
</comment>
<keyword evidence="12" id="KW-0511">Multifunctional enzyme</keyword>
<dbReference type="AlphaFoldDB" id="A0A423PIV4"/>
<dbReference type="EC" id="2.7.7.2" evidence="15"/>
<evidence type="ECO:0000256" key="12">
    <source>
        <dbReference type="ARBA" id="ARBA00023268"/>
    </source>
</evidence>